<keyword evidence="1" id="KW-0175">Coiled coil</keyword>
<dbReference type="PANTHER" id="PTHR45657">
    <property type="entry name" value="CRAL-TRIO DOMAIN-CONTAINING PROTEIN YKL091C-RELATED"/>
    <property type="match status" value="1"/>
</dbReference>
<protein>
    <submittedName>
        <fullName evidence="3">Uncharacterized protein</fullName>
    </submittedName>
</protein>
<feature type="coiled-coil region" evidence="1">
    <location>
        <begin position="133"/>
        <end position="185"/>
    </location>
</feature>
<proteinExistence type="predicted"/>
<evidence type="ECO:0000313" key="4">
    <source>
        <dbReference type="Proteomes" id="UP000636800"/>
    </source>
</evidence>
<name>A0A835Q6P5_VANPL</name>
<evidence type="ECO:0000313" key="3">
    <source>
        <dbReference type="EMBL" id="KAG0464084.1"/>
    </source>
</evidence>
<feature type="non-terminal residue" evidence="3">
    <location>
        <position position="215"/>
    </location>
</feature>
<organism evidence="3 4">
    <name type="scientific">Vanilla planifolia</name>
    <name type="common">Vanilla</name>
    <dbReference type="NCBI Taxonomy" id="51239"/>
    <lineage>
        <taxon>Eukaryota</taxon>
        <taxon>Viridiplantae</taxon>
        <taxon>Streptophyta</taxon>
        <taxon>Embryophyta</taxon>
        <taxon>Tracheophyta</taxon>
        <taxon>Spermatophyta</taxon>
        <taxon>Magnoliopsida</taxon>
        <taxon>Liliopsida</taxon>
        <taxon>Asparagales</taxon>
        <taxon>Orchidaceae</taxon>
        <taxon>Vanilloideae</taxon>
        <taxon>Vanilleae</taxon>
        <taxon>Vanilla</taxon>
    </lineage>
</organism>
<sequence length="215" mass="23786">EVIHTKQVAFLARTIGIKTPSVVSSDFDDCVPMVDKTVDAGCGDNMLGYQKGGLPTREGSQKPHGVKDRLVPVLMAFIVGFFTILRSLTRNLANKLPATASEVDNGCSPFCLDPVMEGSPCSPVPVIRGANLHSSLLRRIGELEEKVDNLQTKQTEMPLKKEELLDAAVRRVDALEAELIATKKALYEALMRQDELLAYVDRQQQAKRKKRVFCF</sequence>
<dbReference type="OrthoDB" id="9890280at2759"/>
<evidence type="ECO:0000256" key="1">
    <source>
        <dbReference type="SAM" id="Coils"/>
    </source>
</evidence>
<comment type="caution">
    <text evidence="3">The sequence shown here is derived from an EMBL/GenBank/DDBJ whole genome shotgun (WGS) entry which is preliminary data.</text>
</comment>
<dbReference type="Proteomes" id="UP000636800">
    <property type="component" value="Chromosome 10"/>
</dbReference>
<dbReference type="AlphaFoldDB" id="A0A835Q6P5"/>
<accession>A0A835Q6P5</accession>
<evidence type="ECO:0000256" key="2">
    <source>
        <dbReference type="SAM" id="Phobius"/>
    </source>
</evidence>
<keyword evidence="2" id="KW-1133">Transmembrane helix</keyword>
<dbReference type="InterPro" id="IPR051026">
    <property type="entry name" value="PI/PC_transfer"/>
</dbReference>
<feature type="transmembrane region" description="Helical" evidence="2">
    <location>
        <begin position="70"/>
        <end position="88"/>
    </location>
</feature>
<keyword evidence="2" id="KW-0472">Membrane</keyword>
<dbReference type="EMBL" id="JADCNL010000010">
    <property type="protein sequence ID" value="KAG0464084.1"/>
    <property type="molecule type" value="Genomic_DNA"/>
</dbReference>
<keyword evidence="4" id="KW-1185">Reference proteome</keyword>
<reference evidence="3 4" key="1">
    <citation type="journal article" date="2020" name="Nat. Food">
        <title>A phased Vanilla planifolia genome enables genetic improvement of flavour and production.</title>
        <authorList>
            <person name="Hasing T."/>
            <person name="Tang H."/>
            <person name="Brym M."/>
            <person name="Khazi F."/>
            <person name="Huang T."/>
            <person name="Chambers A.H."/>
        </authorList>
    </citation>
    <scope>NUCLEOTIDE SEQUENCE [LARGE SCALE GENOMIC DNA]</scope>
    <source>
        <tissue evidence="3">Leaf</tissue>
    </source>
</reference>
<keyword evidence="2" id="KW-0812">Transmembrane</keyword>
<gene>
    <name evidence="3" type="ORF">HPP92_020153</name>
</gene>
<dbReference type="PANTHER" id="PTHR45657:SF5">
    <property type="entry name" value="PHOSPHATIDYLINOSITOL_PHOSPHATIDYLCHOLINE TRANSFER PROTEIN SFH6"/>
    <property type="match status" value="1"/>
</dbReference>